<sequence length="50" mass="5264">MAKAAVGYFVPDSRGLAIPSISAEVGVLERGGDGSEFLLNALRDVRLTLM</sequence>
<dbReference type="AlphaFoldDB" id="A0AB38TJ69"/>
<evidence type="ECO:0000313" key="1">
    <source>
        <dbReference type="EMBL" id="UTU55020.1"/>
    </source>
</evidence>
<name>A0AB38TJ69_9HYPH</name>
<protein>
    <submittedName>
        <fullName evidence="1">Uncharacterized protein</fullName>
    </submittedName>
</protein>
<accession>A0AB38TJ69</accession>
<dbReference type="Proteomes" id="UP001060070">
    <property type="component" value="Plasmid unnamed"/>
</dbReference>
<dbReference type="RefSeq" id="WP_155925010.1">
    <property type="nucleotide sequence ID" value="NZ_CP088148.1"/>
</dbReference>
<evidence type="ECO:0000313" key="2">
    <source>
        <dbReference type="Proteomes" id="UP001060070"/>
    </source>
</evidence>
<keyword evidence="2" id="KW-1185">Reference proteome</keyword>
<reference evidence="1 2" key="1">
    <citation type="journal article" date="2022" name="Microbiol. Resour. Announc.">
        <title>Complete Genome Sequence of Mesorhizobium ciceri Strain R30, a Rhizobium Used as a Commercial Inoculant for Chickpea in Argentina.</title>
        <authorList>
            <person name="Foresto E."/>
            <person name="Revale S."/>
            <person name="Primo E."/>
            <person name="Nievas F."/>
            <person name="Carezzano E."/>
            <person name="Puente M."/>
            <person name="Alzari P."/>
            <person name="Mart M."/>
            <person name="Ben-Assaya M."/>
            <person name="Mornico D."/>
            <person name="Santoro M."/>
            <person name="Mart F."/>
            <person name="Giordano W."/>
            <person name="Bogino P."/>
        </authorList>
    </citation>
    <scope>NUCLEOTIDE SEQUENCE [LARGE SCALE GENOMIC DNA]</scope>
    <source>
        <strain evidence="1 2">R30</strain>
    </source>
</reference>
<gene>
    <name evidence="1" type="ORF">LRP29_32275</name>
</gene>
<geneLocation type="plasmid" evidence="1 2">
    <name>unnamed</name>
</geneLocation>
<organism evidence="1 2">
    <name type="scientific">Mesorhizobium ciceri</name>
    <dbReference type="NCBI Taxonomy" id="39645"/>
    <lineage>
        <taxon>Bacteria</taxon>
        <taxon>Pseudomonadati</taxon>
        <taxon>Pseudomonadota</taxon>
        <taxon>Alphaproteobacteria</taxon>
        <taxon>Hyphomicrobiales</taxon>
        <taxon>Phyllobacteriaceae</taxon>
        <taxon>Mesorhizobium</taxon>
    </lineage>
</organism>
<proteinExistence type="predicted"/>
<keyword evidence="1" id="KW-0614">Plasmid</keyword>
<dbReference type="EMBL" id="CP088148">
    <property type="protein sequence ID" value="UTU55020.1"/>
    <property type="molecule type" value="Genomic_DNA"/>
</dbReference>